<feature type="compositionally biased region" description="Basic residues" evidence="1">
    <location>
        <begin position="657"/>
        <end position="672"/>
    </location>
</feature>
<feature type="compositionally biased region" description="Low complexity" evidence="1">
    <location>
        <begin position="637"/>
        <end position="656"/>
    </location>
</feature>
<evidence type="ECO:0000256" key="1">
    <source>
        <dbReference type="SAM" id="MobiDB-lite"/>
    </source>
</evidence>
<feature type="region of interest" description="Disordered" evidence="1">
    <location>
        <begin position="305"/>
        <end position="331"/>
    </location>
</feature>
<dbReference type="EMBL" id="CP043959">
    <property type="protein sequence ID" value="QER87434.1"/>
    <property type="molecule type" value="Genomic_DNA"/>
</dbReference>
<dbReference type="Proteomes" id="UP000324308">
    <property type="component" value="Chromosome"/>
</dbReference>
<evidence type="ECO:0008006" key="5">
    <source>
        <dbReference type="Google" id="ProtNLM"/>
    </source>
</evidence>
<dbReference type="RefSeq" id="WP_150155166.1">
    <property type="nucleotide sequence ID" value="NZ_CP043959.1"/>
</dbReference>
<feature type="chain" id="PRO_5047545391" description="Tox-REase-5 domain-containing protein" evidence="2">
    <location>
        <begin position="28"/>
        <end position="672"/>
    </location>
</feature>
<protein>
    <recommendedName>
        <fullName evidence="5">Tox-REase-5 domain-containing protein</fullName>
    </recommendedName>
</protein>
<sequence>MKYRNRTDRLRALTRSAVAFVCTAVLATGALPALNGTAEAAEKPLSPGKRCDDLYGLRGVRPGSLPAKDSSRPKAQWDEFDYVNPGKQYDGMELPADPAERDAFLKKIGTDPDAYGKGDPRRVYAYYAKEIAKPGSKWAADWEGWRDGKYIPQSGHDPRGKAFEAKVVKDYGLVGPDWICQKEIKVRDPKTGKVHRRILDAINTRTREIVEIKSNNKPEDSQKPKDLALTRNKAWQKSGYRIRFVFAEERGGNGQKFFDEMRKNLGKDSLGRERVTVHEHRSVAVEKAPAKANNSPHRYNAPYMNADPSRSSGSRGGAVDQIKQSRPTPKDMADFLQRREQASGGRFPKGPGGIDFTTLDLRYVGKPVKGEGVDYAFSAKKAPDESGGWGGKEKAQMISDAFFTWLALTPDKFWVNLNPDTPGTIMDDAFASTDAGRVLLEADLQLKHDFFRAMDPKTEVGRAAWDGLAKVDGWPCLNSGRNWIEPKTAKVREQDGGIYILDAPLKLQSEYMDIDTPGPGGGESCQDRLSKAEIEHNESVLRRTVVPEVENWINTRPEYADLRRVYTARVAAEWIRQQDAEQPTDYRRIINSNDAGRWPLRAPHQDWKKTDVFDRYAKIFKEGEFTYELAKGQRSGSSPSAESTSPSSPSATSRARSSARRTPTHRAPRTRR</sequence>
<evidence type="ECO:0000313" key="4">
    <source>
        <dbReference type="Proteomes" id="UP000324308"/>
    </source>
</evidence>
<evidence type="ECO:0000313" key="3">
    <source>
        <dbReference type="EMBL" id="QER87434.1"/>
    </source>
</evidence>
<name>A0ABX5ZRY6_STRTE</name>
<feature type="signal peptide" evidence="2">
    <location>
        <begin position="1"/>
        <end position="27"/>
    </location>
</feature>
<keyword evidence="4" id="KW-1185">Reference proteome</keyword>
<keyword evidence="2" id="KW-0732">Signal</keyword>
<reference evidence="3 4" key="1">
    <citation type="submission" date="2019-09" db="EMBL/GenBank/DDBJ databases">
        <title>Draft genome sequence of the Ebosin-producing strain Streptomyces sp. 139.</title>
        <authorList>
            <person name="Ai L."/>
            <person name="Geng M."/>
            <person name="Ma M."/>
            <person name="Bai L."/>
        </authorList>
    </citation>
    <scope>NUCLEOTIDE SEQUENCE [LARGE SCALE GENOMIC DNA]</scope>
    <source>
        <strain evidence="3 4">139</strain>
    </source>
</reference>
<organism evidence="3 4">
    <name type="scientific">Streptomyces tendae</name>
    <dbReference type="NCBI Taxonomy" id="1932"/>
    <lineage>
        <taxon>Bacteria</taxon>
        <taxon>Bacillati</taxon>
        <taxon>Actinomycetota</taxon>
        <taxon>Actinomycetes</taxon>
        <taxon>Kitasatosporales</taxon>
        <taxon>Streptomycetaceae</taxon>
        <taxon>Streptomyces</taxon>
    </lineage>
</organism>
<accession>A0ABX5ZRY6</accession>
<evidence type="ECO:0000256" key="2">
    <source>
        <dbReference type="SAM" id="SignalP"/>
    </source>
</evidence>
<feature type="region of interest" description="Disordered" evidence="1">
    <location>
        <begin position="628"/>
        <end position="672"/>
    </location>
</feature>
<proteinExistence type="predicted"/>
<gene>
    <name evidence="3" type="ORF">F3L20_17440</name>
</gene>